<organism evidence="4 5">
    <name type="scientific">Amycolatopsis jiangsuensis</name>
    <dbReference type="NCBI Taxonomy" id="1181879"/>
    <lineage>
        <taxon>Bacteria</taxon>
        <taxon>Bacillati</taxon>
        <taxon>Actinomycetota</taxon>
        <taxon>Actinomycetes</taxon>
        <taxon>Pseudonocardiales</taxon>
        <taxon>Pseudonocardiaceae</taxon>
        <taxon>Amycolatopsis</taxon>
    </lineage>
</organism>
<comment type="similarity">
    <text evidence="1">Belongs to the CdaR family.</text>
</comment>
<feature type="domain" description="PucR C-terminal helix-turn-helix" evidence="2">
    <location>
        <begin position="369"/>
        <end position="423"/>
    </location>
</feature>
<dbReference type="EMBL" id="JACHMG010000001">
    <property type="protein sequence ID" value="MBB4689683.1"/>
    <property type="molecule type" value="Genomic_DNA"/>
</dbReference>
<dbReference type="AlphaFoldDB" id="A0A840J7C5"/>
<name>A0A840J7C5_9PSEU</name>
<dbReference type="InterPro" id="IPR042070">
    <property type="entry name" value="PucR_C-HTH_sf"/>
</dbReference>
<dbReference type="InterPro" id="IPR051448">
    <property type="entry name" value="CdaR-like_regulators"/>
</dbReference>
<dbReference type="PANTHER" id="PTHR33744">
    <property type="entry name" value="CARBOHYDRATE DIACID REGULATOR"/>
    <property type="match status" value="1"/>
</dbReference>
<dbReference type="GO" id="GO:0003677">
    <property type="term" value="F:DNA binding"/>
    <property type="evidence" value="ECO:0007669"/>
    <property type="project" value="UniProtKB-KW"/>
</dbReference>
<keyword evidence="4" id="KW-0238">DNA-binding</keyword>
<accession>A0A840J7C5</accession>
<dbReference type="Pfam" id="PF17853">
    <property type="entry name" value="GGDEF_2"/>
    <property type="match status" value="1"/>
</dbReference>
<evidence type="ECO:0000259" key="3">
    <source>
        <dbReference type="Pfam" id="PF17853"/>
    </source>
</evidence>
<proteinExistence type="inferred from homology"/>
<feature type="domain" description="CdaR GGDEF-like" evidence="3">
    <location>
        <begin position="212"/>
        <end position="320"/>
    </location>
</feature>
<dbReference type="InterPro" id="IPR041522">
    <property type="entry name" value="CdaR_GGDEF"/>
</dbReference>
<dbReference type="Proteomes" id="UP000581769">
    <property type="component" value="Unassembled WGS sequence"/>
</dbReference>
<dbReference type="Pfam" id="PF13556">
    <property type="entry name" value="HTH_30"/>
    <property type="match status" value="1"/>
</dbReference>
<comment type="caution">
    <text evidence="4">The sequence shown here is derived from an EMBL/GenBank/DDBJ whole genome shotgun (WGS) entry which is preliminary data.</text>
</comment>
<gene>
    <name evidence="4" type="ORF">BJY18_007168</name>
</gene>
<dbReference type="RefSeq" id="WP_184784169.1">
    <property type="nucleotide sequence ID" value="NZ_JACHMG010000001.1"/>
</dbReference>
<dbReference type="Gene3D" id="1.10.10.2840">
    <property type="entry name" value="PucR C-terminal helix-turn-helix domain"/>
    <property type="match status" value="1"/>
</dbReference>
<keyword evidence="5" id="KW-1185">Reference proteome</keyword>
<sequence length="435" mass="47703">MGVVDTFDSPVCTMHNREVPPPRWEPLSGPAAELVATTAQHLLHDPAELFAATGQAILDALPVVDADADLAASARATSNANITRWLVTMARYPGEPVGTDLTPEALEIARDVIRRGLDREVLWTGYRQGQNTSWLGWMRTLCTMSAGKPEWSGVLGEALDATARSYFGFLDDILVNVEAQVSLERDQLRSDGTSMRLETVRLILDGAPITQERAAKRLGYELAAQHIGFVLWADGEVDQGSLEKTANQLARAAGAGRPLALPVSGSSLWAWSHAPSPLNLRALRDAVTVIERPIHVAIGASAYGMAGFGLTHRQAIDARKLAQRLPEPPRFTSYEDIEVVVLASVDPDRVRHFLQQTLGGLMGERREIRETMLAYLRHERNATSTAKELFTHRNTVLNRLARAESLLPRPSSERPLAVHLALELDHWLAAQPNGE</sequence>
<dbReference type="InterPro" id="IPR025736">
    <property type="entry name" value="PucR_C-HTH_dom"/>
</dbReference>
<evidence type="ECO:0000256" key="1">
    <source>
        <dbReference type="ARBA" id="ARBA00006754"/>
    </source>
</evidence>
<evidence type="ECO:0000313" key="4">
    <source>
        <dbReference type="EMBL" id="MBB4689683.1"/>
    </source>
</evidence>
<protein>
    <submittedName>
        <fullName evidence="4">DNA-binding PucR family transcriptional regulator</fullName>
    </submittedName>
</protein>
<reference evidence="4 5" key="1">
    <citation type="submission" date="2020-08" db="EMBL/GenBank/DDBJ databases">
        <title>Sequencing the genomes of 1000 actinobacteria strains.</title>
        <authorList>
            <person name="Klenk H.-P."/>
        </authorList>
    </citation>
    <scope>NUCLEOTIDE SEQUENCE [LARGE SCALE GENOMIC DNA]</scope>
    <source>
        <strain evidence="4 5">DSM 45859</strain>
    </source>
</reference>
<evidence type="ECO:0000313" key="5">
    <source>
        <dbReference type="Proteomes" id="UP000581769"/>
    </source>
</evidence>
<evidence type="ECO:0000259" key="2">
    <source>
        <dbReference type="Pfam" id="PF13556"/>
    </source>
</evidence>
<dbReference type="PANTHER" id="PTHR33744:SF1">
    <property type="entry name" value="DNA-BINDING TRANSCRIPTIONAL ACTIVATOR ADER"/>
    <property type="match status" value="1"/>
</dbReference>